<evidence type="ECO:0000259" key="2">
    <source>
        <dbReference type="SMART" id="SM00834"/>
    </source>
</evidence>
<evidence type="ECO:0000256" key="1">
    <source>
        <dbReference type="SAM" id="MobiDB-lite"/>
    </source>
</evidence>
<reference evidence="3 4" key="1">
    <citation type="submission" date="2015-02" db="EMBL/GenBank/DDBJ databases">
        <title>Single-cell genomics of uncultivated deep-branching MTB reveals a conserved set of magnetosome genes.</title>
        <authorList>
            <person name="Kolinko S."/>
            <person name="Richter M."/>
            <person name="Glockner F.O."/>
            <person name="Brachmann A."/>
            <person name="Schuler D."/>
        </authorList>
    </citation>
    <scope>NUCLEOTIDE SEQUENCE [LARGE SCALE GENOMIC DNA]</scope>
    <source>
        <strain evidence="3">SKK-01</strain>
    </source>
</reference>
<proteinExistence type="predicted"/>
<evidence type="ECO:0000313" key="4">
    <source>
        <dbReference type="Proteomes" id="UP000033428"/>
    </source>
</evidence>
<dbReference type="PANTHER" id="PTHR34404">
    <property type="entry name" value="REGULATORY PROTEIN, FMDB FAMILY"/>
    <property type="match status" value="1"/>
</dbReference>
<dbReference type="AlphaFoldDB" id="A0A0F0CQG7"/>
<evidence type="ECO:0000313" key="3">
    <source>
        <dbReference type="EMBL" id="KJJ85588.1"/>
    </source>
</evidence>
<dbReference type="PANTHER" id="PTHR34404:SF2">
    <property type="entry name" value="CONSERVED SERINE RICH PROTEIN"/>
    <property type="match status" value="1"/>
</dbReference>
<dbReference type="NCBIfam" id="TIGR02605">
    <property type="entry name" value="CxxC_CxxC_SSSS"/>
    <property type="match status" value="1"/>
</dbReference>
<comment type="caution">
    <text evidence="3">The sequence shown here is derived from an EMBL/GenBank/DDBJ whole genome shotgun (WGS) entry which is preliminary data.</text>
</comment>
<dbReference type="InterPro" id="IPR013429">
    <property type="entry name" value="Regulatory_FmdB_Zinc_ribbon"/>
</dbReference>
<dbReference type="EMBL" id="JYNY01000114">
    <property type="protein sequence ID" value="KJJ85588.1"/>
    <property type="molecule type" value="Genomic_DNA"/>
</dbReference>
<name>A0A0F0CQG7_9BACT</name>
<dbReference type="SMART" id="SM00834">
    <property type="entry name" value="CxxC_CXXC_SSSS"/>
    <property type="match status" value="1"/>
</dbReference>
<sequence length="86" mass="9539">MPTYVYKCKECDYSFERFQSIKDEPIDKCPKCNLAVERVITTGAGLIFKGSGFYETDYKNVSSDKSKAPCGKNEKTAACTSCPSSK</sequence>
<feature type="compositionally biased region" description="Basic and acidic residues" evidence="1">
    <location>
        <begin position="62"/>
        <end position="75"/>
    </location>
</feature>
<organism evidence="3 4">
    <name type="scientific">Candidatus Omnitrophus magneticus</name>
    <dbReference type="NCBI Taxonomy" id="1609969"/>
    <lineage>
        <taxon>Bacteria</taxon>
        <taxon>Pseudomonadati</taxon>
        <taxon>Candidatus Omnitrophota</taxon>
        <taxon>Candidatus Omnitrophus</taxon>
    </lineage>
</organism>
<accession>A0A0F0CQG7</accession>
<dbReference type="Pfam" id="PF09723">
    <property type="entry name" value="Zn_ribbon_8"/>
    <property type="match status" value="1"/>
</dbReference>
<feature type="region of interest" description="Disordered" evidence="1">
    <location>
        <begin position="62"/>
        <end position="86"/>
    </location>
</feature>
<feature type="domain" description="Putative regulatory protein FmdB zinc ribbon" evidence="2">
    <location>
        <begin position="1"/>
        <end position="41"/>
    </location>
</feature>
<dbReference type="Proteomes" id="UP000033428">
    <property type="component" value="Unassembled WGS sequence"/>
</dbReference>
<keyword evidence="4" id="KW-1185">Reference proteome</keyword>
<gene>
    <name evidence="3" type="ORF">OMAG_000543</name>
</gene>
<protein>
    <submittedName>
        <fullName evidence="3">Regulatory protein, FmdB family</fullName>
    </submittedName>
</protein>